<dbReference type="PIRSF" id="PIRSF011312">
    <property type="entry name" value="Cell_cycle_HUS1"/>
    <property type="match status" value="1"/>
</dbReference>
<evidence type="ECO:0000256" key="2">
    <source>
        <dbReference type="ARBA" id="ARBA00005563"/>
    </source>
</evidence>
<reference evidence="5 6" key="1">
    <citation type="submission" date="2014-04" db="EMBL/GenBank/DDBJ databases">
        <title>Evolutionary Origins and Diversification of the Mycorrhizal Mutualists.</title>
        <authorList>
            <consortium name="DOE Joint Genome Institute"/>
            <consortium name="Mycorrhizal Genomics Consortium"/>
            <person name="Kohler A."/>
            <person name="Kuo A."/>
            <person name="Nagy L.G."/>
            <person name="Floudas D."/>
            <person name="Copeland A."/>
            <person name="Barry K.W."/>
            <person name="Cichocki N."/>
            <person name="Veneault-Fourrey C."/>
            <person name="LaButti K."/>
            <person name="Lindquist E.A."/>
            <person name="Lipzen A."/>
            <person name="Lundell T."/>
            <person name="Morin E."/>
            <person name="Murat C."/>
            <person name="Riley R."/>
            <person name="Ohm R."/>
            <person name="Sun H."/>
            <person name="Tunlid A."/>
            <person name="Henrissat B."/>
            <person name="Grigoriev I.V."/>
            <person name="Hibbett D.S."/>
            <person name="Martin F."/>
        </authorList>
    </citation>
    <scope>NUCLEOTIDE SEQUENCE [LARGE SCALE GENOMIC DNA]</scope>
    <source>
        <strain evidence="5 6">Koide BX008</strain>
    </source>
</reference>
<dbReference type="PANTHER" id="PTHR12900:SF0">
    <property type="entry name" value="CHECKPOINT PROTEIN"/>
    <property type="match status" value="1"/>
</dbReference>
<dbReference type="Proteomes" id="UP000054549">
    <property type="component" value="Unassembled WGS sequence"/>
</dbReference>
<sequence>MRFRTSIDDIQTFSRIVQTIEKIQKKCIVRFTEDDVHIICNSETNEGSLQVWCKLRVDCLFSDYRIQSNSENTITLMLSPEALLVALRSATPPSTSSSNTSGYETEEVVMKLAKKNDQAVLSFEISGLSRAGRRMRVTHDVRIDVMKPADVELLEEPRVPEPDVHVVLPPLSKLKTIVERLKPMANVLAFRANNNGKLQLSIYTESVKVDTDWNNCVNPKVQRQNDERDPDELHEVCISLKGFLKVMNSYIVSTTTIACLCHQYCIILYVYIGDVADARGVLTFYIPAMVSE</sequence>
<dbReference type="GO" id="GO:0030896">
    <property type="term" value="C:checkpoint clamp complex"/>
    <property type="evidence" value="ECO:0007669"/>
    <property type="project" value="InterPro"/>
</dbReference>
<dbReference type="GO" id="GO:0033314">
    <property type="term" value="P:mitotic DNA replication checkpoint signaling"/>
    <property type="evidence" value="ECO:0007669"/>
    <property type="project" value="TreeGrafter"/>
</dbReference>
<organism evidence="5 6">
    <name type="scientific">Amanita muscaria (strain Koide BX008)</name>
    <dbReference type="NCBI Taxonomy" id="946122"/>
    <lineage>
        <taxon>Eukaryota</taxon>
        <taxon>Fungi</taxon>
        <taxon>Dikarya</taxon>
        <taxon>Basidiomycota</taxon>
        <taxon>Agaricomycotina</taxon>
        <taxon>Agaricomycetes</taxon>
        <taxon>Agaricomycetidae</taxon>
        <taxon>Agaricales</taxon>
        <taxon>Pluteineae</taxon>
        <taxon>Amanitaceae</taxon>
        <taxon>Amanita</taxon>
    </lineage>
</organism>
<keyword evidence="6" id="KW-1185">Reference proteome</keyword>
<evidence type="ECO:0000256" key="1">
    <source>
        <dbReference type="ARBA" id="ARBA00004123"/>
    </source>
</evidence>
<accession>A0A0C2S6C1</accession>
<dbReference type="GO" id="GO:0044778">
    <property type="term" value="P:meiotic DNA integrity checkpoint signaling"/>
    <property type="evidence" value="ECO:0007669"/>
    <property type="project" value="TreeGrafter"/>
</dbReference>
<dbReference type="InterPro" id="IPR007150">
    <property type="entry name" value="HUS1/Mec3"/>
</dbReference>
<dbReference type="GO" id="GO:0006289">
    <property type="term" value="P:nucleotide-excision repair"/>
    <property type="evidence" value="ECO:0007669"/>
    <property type="project" value="TreeGrafter"/>
</dbReference>
<gene>
    <name evidence="5" type="ORF">M378DRAFT_194105</name>
</gene>
<dbReference type="GO" id="GO:0000723">
    <property type="term" value="P:telomere maintenance"/>
    <property type="evidence" value="ECO:0007669"/>
    <property type="project" value="TreeGrafter"/>
</dbReference>
<dbReference type="InParanoid" id="A0A0C2S6C1"/>
<dbReference type="FunCoup" id="A0A0C2S6C1">
    <property type="interactions" value="355"/>
</dbReference>
<dbReference type="GO" id="GO:0031573">
    <property type="term" value="P:mitotic intra-S DNA damage checkpoint signaling"/>
    <property type="evidence" value="ECO:0007669"/>
    <property type="project" value="TreeGrafter"/>
</dbReference>
<protein>
    <recommendedName>
        <fullName evidence="4">Checkpoint protein</fullName>
    </recommendedName>
</protein>
<evidence type="ECO:0000313" key="6">
    <source>
        <dbReference type="Proteomes" id="UP000054549"/>
    </source>
</evidence>
<keyword evidence="3" id="KW-0539">Nucleus</keyword>
<dbReference type="AlphaFoldDB" id="A0A0C2S6C1"/>
<dbReference type="GO" id="GO:0035861">
    <property type="term" value="C:site of double-strand break"/>
    <property type="evidence" value="ECO:0007669"/>
    <property type="project" value="TreeGrafter"/>
</dbReference>
<comment type="similarity">
    <text evidence="2 4">Belongs to the HUS1 family.</text>
</comment>
<dbReference type="OrthoDB" id="337750at2759"/>
<evidence type="ECO:0000313" key="5">
    <source>
        <dbReference type="EMBL" id="KIL58295.1"/>
    </source>
</evidence>
<dbReference type="Gene3D" id="3.70.10.10">
    <property type="match status" value="1"/>
</dbReference>
<evidence type="ECO:0000256" key="4">
    <source>
        <dbReference type="PIRNR" id="PIRNR011312"/>
    </source>
</evidence>
<dbReference type="InterPro" id="IPR016580">
    <property type="entry name" value="HUS1"/>
</dbReference>
<dbReference type="Pfam" id="PF04005">
    <property type="entry name" value="Hus1"/>
    <property type="match status" value="1"/>
</dbReference>
<comment type="subcellular location">
    <subcellularLocation>
        <location evidence="1">Nucleus</location>
    </subcellularLocation>
</comment>
<dbReference type="GO" id="GO:0000724">
    <property type="term" value="P:double-strand break repair via homologous recombination"/>
    <property type="evidence" value="ECO:0007669"/>
    <property type="project" value="TreeGrafter"/>
</dbReference>
<dbReference type="InterPro" id="IPR046938">
    <property type="entry name" value="DNA_clamp_sf"/>
</dbReference>
<dbReference type="GO" id="GO:0005730">
    <property type="term" value="C:nucleolus"/>
    <property type="evidence" value="ECO:0007669"/>
    <property type="project" value="InterPro"/>
</dbReference>
<dbReference type="EMBL" id="KN818342">
    <property type="protein sequence ID" value="KIL58295.1"/>
    <property type="molecule type" value="Genomic_DNA"/>
</dbReference>
<dbReference type="SUPFAM" id="SSF55979">
    <property type="entry name" value="DNA clamp"/>
    <property type="match status" value="1"/>
</dbReference>
<dbReference type="HOGENOM" id="CLU_035754_2_0_1"/>
<dbReference type="PANTHER" id="PTHR12900">
    <property type="entry name" value="MITOTIC AND DNA DAMAGE CHECKPOINT PROTEIN HUS1"/>
    <property type="match status" value="1"/>
</dbReference>
<proteinExistence type="inferred from homology"/>
<evidence type="ECO:0000256" key="3">
    <source>
        <dbReference type="ARBA" id="ARBA00023242"/>
    </source>
</evidence>
<dbReference type="STRING" id="946122.A0A0C2S6C1"/>
<name>A0A0C2S6C1_AMAMK</name>